<dbReference type="OrthoDB" id="5184890at2"/>
<dbReference type="Pfam" id="PF01337">
    <property type="entry name" value="Barstar"/>
    <property type="match status" value="1"/>
</dbReference>
<dbReference type="SUPFAM" id="SSF52038">
    <property type="entry name" value="Barstar-related"/>
    <property type="match status" value="1"/>
</dbReference>
<gene>
    <name evidence="3" type="ORF">B1B09_00955</name>
</gene>
<comment type="similarity">
    <text evidence="1">Belongs to the barstar family.</text>
</comment>
<dbReference type="EMBL" id="MVCE01000001">
    <property type="protein sequence ID" value="PGF36252.1"/>
    <property type="molecule type" value="Genomic_DNA"/>
</dbReference>
<name>A0A2B7J248_CUTAC</name>
<dbReference type="CDD" id="cd05141">
    <property type="entry name" value="Barstar_evA4336-like"/>
    <property type="match status" value="1"/>
</dbReference>
<accession>A0A2B7J248</accession>
<protein>
    <submittedName>
        <fullName evidence="3">Barstar</fullName>
    </submittedName>
</protein>
<dbReference type="AlphaFoldDB" id="A0A2B7J248"/>
<dbReference type="GeneID" id="92856718"/>
<dbReference type="InterPro" id="IPR000468">
    <property type="entry name" value="Barstar"/>
</dbReference>
<feature type="domain" description="Barstar (barnase inhibitor)" evidence="2">
    <location>
        <begin position="48"/>
        <end position="121"/>
    </location>
</feature>
<proteinExistence type="inferred from homology"/>
<dbReference type="InterPro" id="IPR035905">
    <property type="entry name" value="Barstar-like_sf"/>
</dbReference>
<dbReference type="Gene3D" id="3.30.370.10">
    <property type="entry name" value="Barstar-like"/>
    <property type="match status" value="1"/>
</dbReference>
<reference evidence="3 4" key="1">
    <citation type="submission" date="2017-02" db="EMBL/GenBank/DDBJ databases">
        <title>Prevalence of linear plasmids in Cutibacterium acnes isolates obtained from cancerous prostatic tissue.</title>
        <authorList>
            <person name="Davidsson S."/>
            <person name="Bruggemann H."/>
        </authorList>
    </citation>
    <scope>NUCLEOTIDE SEQUENCE [LARGE SCALE GENOMIC DNA]</scope>
    <source>
        <strain evidence="3 4">11-78</strain>
    </source>
</reference>
<dbReference type="Proteomes" id="UP000226191">
    <property type="component" value="Unassembled WGS sequence"/>
</dbReference>
<dbReference type="RefSeq" id="WP_002515255.1">
    <property type="nucleotide sequence ID" value="NZ_AP019664.1"/>
</dbReference>
<evidence type="ECO:0000259" key="2">
    <source>
        <dbReference type="Pfam" id="PF01337"/>
    </source>
</evidence>
<comment type="caution">
    <text evidence="3">The sequence shown here is derived from an EMBL/GenBank/DDBJ whole genome shotgun (WGS) entry which is preliminary data.</text>
</comment>
<evidence type="ECO:0000313" key="4">
    <source>
        <dbReference type="Proteomes" id="UP000226191"/>
    </source>
</evidence>
<evidence type="ECO:0000256" key="1">
    <source>
        <dbReference type="ARBA" id="ARBA00006845"/>
    </source>
</evidence>
<evidence type="ECO:0000313" key="3">
    <source>
        <dbReference type="EMBL" id="PGF36252.1"/>
    </source>
</evidence>
<sequence>MTVDVQSGSGPEAGGPIGSGILLVDPAHSCDPIKVATAWREAGWRVMHMSGGADLGSVLAGFGHALSFPSWYGHNLDALRDCLADLGGDTAVLWTGWQPFERDNPQDWGRLVKAIGQRLDEDEVNGFALLLV</sequence>
<organism evidence="3 4">
    <name type="scientific">Cutibacterium acnes</name>
    <name type="common">Propionibacterium acnes</name>
    <dbReference type="NCBI Taxonomy" id="1747"/>
    <lineage>
        <taxon>Bacteria</taxon>
        <taxon>Bacillati</taxon>
        <taxon>Actinomycetota</taxon>
        <taxon>Actinomycetes</taxon>
        <taxon>Propionibacteriales</taxon>
        <taxon>Propionibacteriaceae</taxon>
        <taxon>Cutibacterium</taxon>
    </lineage>
</organism>